<reference evidence="2" key="1">
    <citation type="submission" date="2021-02" db="EMBL/GenBank/DDBJ databases">
        <title>First Annotated Genome of the Yellow-green Alga Tribonema minus.</title>
        <authorList>
            <person name="Mahan K.M."/>
        </authorList>
    </citation>
    <scope>NUCLEOTIDE SEQUENCE</scope>
    <source>
        <strain evidence="2">UTEX B ZZ1240</strain>
    </source>
</reference>
<organism evidence="2 3">
    <name type="scientific">Tribonema minus</name>
    <dbReference type="NCBI Taxonomy" id="303371"/>
    <lineage>
        <taxon>Eukaryota</taxon>
        <taxon>Sar</taxon>
        <taxon>Stramenopiles</taxon>
        <taxon>Ochrophyta</taxon>
        <taxon>PX clade</taxon>
        <taxon>Xanthophyceae</taxon>
        <taxon>Tribonematales</taxon>
        <taxon>Tribonemataceae</taxon>
        <taxon>Tribonema</taxon>
    </lineage>
</organism>
<dbReference type="Proteomes" id="UP000664859">
    <property type="component" value="Unassembled WGS sequence"/>
</dbReference>
<feature type="compositionally biased region" description="Basic and acidic residues" evidence="1">
    <location>
        <begin position="191"/>
        <end position="207"/>
    </location>
</feature>
<feature type="region of interest" description="Disordered" evidence="1">
    <location>
        <begin position="674"/>
        <end position="737"/>
    </location>
</feature>
<sequence>MAAARQPNAIAELLWQYRRSYGAGVLENEYPAEMPDYRLVAPESITKSCLVTTWELREDLDRFRSLTDDDEVSSSAYERVVWTVTGINPETGLTTLNRGGGAGPDDGIRPHRSFEAAEWKEAWADGEVGLWAPQLGEVVLCYNSCSKATKSSPSIVQVVDYPQTVPDPCLKATDKDGPDRFAQQVSTRLPMGHEHSSSGPARRVEAERHSRVIATSDNVHPQSIRDMTTGDRARSSSQRVSSRPMQQAAAASETTAMLGVSPVHTSISKPAVPTVKGDYGALCTRTLADYQEKGVRLDRDQLNSLWRREEQKRGLGNVVGGGWAFDVRPTERRVATGGAMGLQADMPPPAPRGLDNRVAATKDTVDLVGDIGTDPRTTIQVGGVSQRAVANQQAITDQERELAYWKEQHASQSEAIAGLTQKVDMVQVALEDKVKDVRDAERAARQIMGQELVKTMAQAREEKTSSNIPLPRRVVGSAGPGVVTLSSKVQGDVPLFRSDGNLQLPSGATVGTDVTDDAVKYLALVTEELWEQLKRDFVKRFPEDQRCARAVDACRRLRLAPGTRIRAFVEELKVLHKRSLSSIERAEPAVRMAGFMRLLWNTLSLSATDAGSSAFSRRVGILTNVVRAKEKILQRTQSVDLDTDALGALLEDKEEEFVNENYLESWESLLVAETEGRQQGKGRRREILGGNAADTLSSPSSATDANVGMGSNATPGAPPGPNGQDVQRQTNQANQQLADVHSRINTLVSMMH</sequence>
<dbReference type="EMBL" id="JAFCMP010000212">
    <property type="protein sequence ID" value="KAG5183387.1"/>
    <property type="molecule type" value="Genomic_DNA"/>
</dbReference>
<feature type="compositionally biased region" description="Polar residues" evidence="1">
    <location>
        <begin position="694"/>
        <end position="704"/>
    </location>
</feature>
<feature type="region of interest" description="Disordered" evidence="1">
    <location>
        <begin position="188"/>
        <end position="207"/>
    </location>
</feature>
<feature type="compositionally biased region" description="Polar residues" evidence="1">
    <location>
        <begin position="724"/>
        <end position="737"/>
    </location>
</feature>
<evidence type="ECO:0000313" key="3">
    <source>
        <dbReference type="Proteomes" id="UP000664859"/>
    </source>
</evidence>
<accession>A0A836CF03</accession>
<evidence type="ECO:0000313" key="2">
    <source>
        <dbReference type="EMBL" id="KAG5183387.1"/>
    </source>
</evidence>
<name>A0A836CF03_9STRA</name>
<feature type="region of interest" description="Disordered" evidence="1">
    <location>
        <begin position="213"/>
        <end position="253"/>
    </location>
</feature>
<protein>
    <recommendedName>
        <fullName evidence="4">Retrotransposon gag domain-containing protein</fullName>
    </recommendedName>
</protein>
<comment type="caution">
    <text evidence="2">The sequence shown here is derived from an EMBL/GenBank/DDBJ whole genome shotgun (WGS) entry which is preliminary data.</text>
</comment>
<evidence type="ECO:0008006" key="4">
    <source>
        <dbReference type="Google" id="ProtNLM"/>
    </source>
</evidence>
<evidence type="ECO:0000256" key="1">
    <source>
        <dbReference type="SAM" id="MobiDB-lite"/>
    </source>
</evidence>
<gene>
    <name evidence="2" type="ORF">JKP88DRAFT_316946</name>
</gene>
<keyword evidence="3" id="KW-1185">Reference proteome</keyword>
<proteinExistence type="predicted"/>
<dbReference type="AlphaFoldDB" id="A0A836CF03"/>